<dbReference type="EMBL" id="MU394347">
    <property type="protein sequence ID" value="KAI6083771.1"/>
    <property type="molecule type" value="Genomic_DNA"/>
</dbReference>
<evidence type="ECO:0000313" key="2">
    <source>
        <dbReference type="Proteomes" id="UP001497680"/>
    </source>
</evidence>
<accession>A0ACC0CTK6</accession>
<sequence>MQLLTQLLTPRSMQALMYLLVPSCLPIHLLIYLTNHLLNHLLIHPSMHSSTNQLQILGELHLGSVFRFRYSDPWARRVKINHSEARQGGMYTRTTISRKWSRSRSRRHISPRY</sequence>
<comment type="caution">
    <text evidence="1">The sequence shown here is derived from an EMBL/GenBank/DDBJ whole genome shotgun (WGS) entry which is preliminary data.</text>
</comment>
<protein>
    <submittedName>
        <fullName evidence="1">Uncharacterized protein</fullName>
    </submittedName>
</protein>
<organism evidence="1 2">
    <name type="scientific">Hypoxylon rubiginosum</name>
    <dbReference type="NCBI Taxonomy" id="110542"/>
    <lineage>
        <taxon>Eukaryota</taxon>
        <taxon>Fungi</taxon>
        <taxon>Dikarya</taxon>
        <taxon>Ascomycota</taxon>
        <taxon>Pezizomycotina</taxon>
        <taxon>Sordariomycetes</taxon>
        <taxon>Xylariomycetidae</taxon>
        <taxon>Xylariales</taxon>
        <taxon>Hypoxylaceae</taxon>
        <taxon>Hypoxylon</taxon>
    </lineage>
</organism>
<dbReference type="Proteomes" id="UP001497680">
    <property type="component" value="Unassembled WGS sequence"/>
</dbReference>
<evidence type="ECO:0000313" key="1">
    <source>
        <dbReference type="EMBL" id="KAI6083771.1"/>
    </source>
</evidence>
<feature type="non-terminal residue" evidence="1">
    <location>
        <position position="113"/>
    </location>
</feature>
<keyword evidence="2" id="KW-1185">Reference proteome</keyword>
<name>A0ACC0CTK6_9PEZI</name>
<reference evidence="1 2" key="1">
    <citation type="journal article" date="2022" name="New Phytol.">
        <title>Ecological generalism drives hyperdiversity of secondary metabolite gene clusters in xylarialean endophytes.</title>
        <authorList>
            <person name="Franco M.E.E."/>
            <person name="Wisecaver J.H."/>
            <person name="Arnold A.E."/>
            <person name="Ju Y.M."/>
            <person name="Slot J.C."/>
            <person name="Ahrendt S."/>
            <person name="Moore L.P."/>
            <person name="Eastman K.E."/>
            <person name="Scott K."/>
            <person name="Konkel Z."/>
            <person name="Mondo S.J."/>
            <person name="Kuo A."/>
            <person name="Hayes R.D."/>
            <person name="Haridas S."/>
            <person name="Andreopoulos B."/>
            <person name="Riley R."/>
            <person name="LaButti K."/>
            <person name="Pangilinan J."/>
            <person name="Lipzen A."/>
            <person name="Amirebrahimi M."/>
            <person name="Yan J."/>
            <person name="Adam C."/>
            <person name="Keymanesh K."/>
            <person name="Ng V."/>
            <person name="Louie K."/>
            <person name="Northen T."/>
            <person name="Drula E."/>
            <person name="Henrissat B."/>
            <person name="Hsieh H.M."/>
            <person name="Youens-Clark K."/>
            <person name="Lutzoni F."/>
            <person name="Miadlikowska J."/>
            <person name="Eastwood D.C."/>
            <person name="Hamelin R.C."/>
            <person name="Grigoriev I.V."/>
            <person name="U'Ren J.M."/>
        </authorList>
    </citation>
    <scope>NUCLEOTIDE SEQUENCE [LARGE SCALE GENOMIC DNA]</scope>
    <source>
        <strain evidence="1 2">ER1909</strain>
    </source>
</reference>
<gene>
    <name evidence="1" type="ORF">F4821DRAFT_244210</name>
</gene>
<proteinExistence type="predicted"/>